<proteinExistence type="inferred from homology"/>
<evidence type="ECO:0000256" key="7">
    <source>
        <dbReference type="ARBA" id="ARBA00023136"/>
    </source>
</evidence>
<evidence type="ECO:0000313" key="11">
    <source>
        <dbReference type="EMBL" id="CAD5218031.1"/>
    </source>
</evidence>
<dbReference type="InterPro" id="IPR020849">
    <property type="entry name" value="Small_GTPase_Ras-type"/>
</dbReference>
<keyword evidence="3" id="KW-1003">Cell membrane</keyword>
<evidence type="ECO:0000313" key="12">
    <source>
        <dbReference type="Proteomes" id="UP000659654"/>
    </source>
</evidence>
<organism evidence="11 12">
    <name type="scientific">Bursaphelenchus xylophilus</name>
    <name type="common">Pinewood nematode worm</name>
    <name type="synonym">Aphelenchoides xylophilus</name>
    <dbReference type="NCBI Taxonomy" id="6326"/>
    <lineage>
        <taxon>Eukaryota</taxon>
        <taxon>Metazoa</taxon>
        <taxon>Ecdysozoa</taxon>
        <taxon>Nematoda</taxon>
        <taxon>Chromadorea</taxon>
        <taxon>Rhabditida</taxon>
        <taxon>Tylenchina</taxon>
        <taxon>Tylenchomorpha</taxon>
        <taxon>Aphelenchoidea</taxon>
        <taxon>Aphelenchoididae</taxon>
        <taxon>Bursaphelenchus</taxon>
    </lineage>
</organism>
<dbReference type="Proteomes" id="UP000659654">
    <property type="component" value="Unassembled WGS sequence"/>
</dbReference>
<feature type="region of interest" description="Disordered" evidence="10">
    <location>
        <begin position="272"/>
        <end position="291"/>
    </location>
</feature>
<dbReference type="NCBIfam" id="TIGR00231">
    <property type="entry name" value="small_GTP"/>
    <property type="match status" value="1"/>
</dbReference>
<keyword evidence="6" id="KW-0342">GTP-binding</keyword>
<feature type="region of interest" description="Disordered" evidence="10">
    <location>
        <begin position="1"/>
        <end position="25"/>
    </location>
</feature>
<keyword evidence="8" id="KW-0449">Lipoprotein</keyword>
<dbReference type="SMART" id="SM00175">
    <property type="entry name" value="RAB"/>
    <property type="match status" value="1"/>
</dbReference>
<dbReference type="Proteomes" id="UP000582659">
    <property type="component" value="Unassembled WGS sequence"/>
</dbReference>
<gene>
    <name evidence="11" type="ORF">BXYJ_LOCUS5424</name>
</gene>
<dbReference type="InterPro" id="IPR005225">
    <property type="entry name" value="Small_GTP-bd"/>
</dbReference>
<comment type="subcellular location">
    <subcellularLocation>
        <location evidence="1">Cell membrane</location>
        <topology evidence="1">Lipid-anchor</topology>
    </subcellularLocation>
</comment>
<name>A0A811KNM3_BURXY</name>
<evidence type="ECO:0000256" key="9">
    <source>
        <dbReference type="ARBA" id="ARBA00023289"/>
    </source>
</evidence>
<dbReference type="EMBL" id="CAJFDI010000002">
    <property type="protein sequence ID" value="CAD5218031.1"/>
    <property type="molecule type" value="Genomic_DNA"/>
</dbReference>
<dbReference type="GO" id="GO:0005525">
    <property type="term" value="F:GTP binding"/>
    <property type="evidence" value="ECO:0007669"/>
    <property type="project" value="UniProtKB-KW"/>
</dbReference>
<dbReference type="SUPFAM" id="SSF52540">
    <property type="entry name" value="P-loop containing nucleoside triphosphate hydrolases"/>
    <property type="match status" value="1"/>
</dbReference>
<dbReference type="SMR" id="A0A811KNM3"/>
<dbReference type="PROSITE" id="PS51421">
    <property type="entry name" value="RAS"/>
    <property type="match status" value="1"/>
</dbReference>
<feature type="compositionally biased region" description="Polar residues" evidence="10">
    <location>
        <begin position="1"/>
        <end position="10"/>
    </location>
</feature>
<accession>A0A811KNM3</accession>
<dbReference type="Gene3D" id="3.40.50.300">
    <property type="entry name" value="P-loop containing nucleotide triphosphate hydrolases"/>
    <property type="match status" value="1"/>
</dbReference>
<dbReference type="InterPro" id="IPR027417">
    <property type="entry name" value="P-loop_NTPase"/>
</dbReference>
<keyword evidence="4" id="KW-0488">Methylation</keyword>
<evidence type="ECO:0000256" key="8">
    <source>
        <dbReference type="ARBA" id="ARBA00023288"/>
    </source>
</evidence>
<evidence type="ECO:0000256" key="3">
    <source>
        <dbReference type="ARBA" id="ARBA00022475"/>
    </source>
</evidence>
<dbReference type="FunFam" id="3.40.50.300:FF:000080">
    <property type="entry name" value="Ras-like GTPase Ras1"/>
    <property type="match status" value="1"/>
</dbReference>
<sequence>MRKISLSPQFFPSIPPSNPATPRVSNGARLAHPTAVGLYDPMPPAMPQVLTTTGGVLAPTQIRPAPPPAPLRDSKISSRTNLNINNLPPQRTPLRIVLLGLGGVGKSAITIQFVQQYFIHDYDPTIADSYAKQCYVDENMWKLEVLDTAGQDEFAAMREHNVRSGDGFLLVFSLTNRESFEYLKRLYHYIDRVKDRDFFPMIVVGNKCDLSAQRQVSREEAESWAQSVQLPYVECSAKFRQNVDRVFHDLVRLIRQFQIAERQMGLEYISDSANTSGSSGSHKKKKGCIVM</sequence>
<dbReference type="SMART" id="SM00173">
    <property type="entry name" value="RAS"/>
    <property type="match status" value="1"/>
</dbReference>
<keyword evidence="5" id="KW-0547">Nucleotide-binding</keyword>
<dbReference type="PRINTS" id="PR00449">
    <property type="entry name" value="RASTRNSFRMNG"/>
</dbReference>
<comment type="caution">
    <text evidence="11">The sequence shown here is derived from an EMBL/GenBank/DDBJ whole genome shotgun (WGS) entry which is preliminary data.</text>
</comment>
<dbReference type="GO" id="GO:0005886">
    <property type="term" value="C:plasma membrane"/>
    <property type="evidence" value="ECO:0007669"/>
    <property type="project" value="UniProtKB-SubCell"/>
</dbReference>
<dbReference type="InterPro" id="IPR001806">
    <property type="entry name" value="Small_GTPase"/>
</dbReference>
<dbReference type="OrthoDB" id="5976022at2759"/>
<dbReference type="PANTHER" id="PTHR24070">
    <property type="entry name" value="RAS, DI-RAS, AND RHEB FAMILY MEMBERS OF SMALL GTPASE SUPERFAMILY"/>
    <property type="match status" value="1"/>
</dbReference>
<keyword evidence="7" id="KW-0472">Membrane</keyword>
<keyword evidence="12" id="KW-1185">Reference proteome</keyword>
<protein>
    <submittedName>
        <fullName evidence="11">(pine wood nematode) hypothetical protein</fullName>
    </submittedName>
</protein>
<feature type="compositionally biased region" description="Basic residues" evidence="10">
    <location>
        <begin position="281"/>
        <end position="291"/>
    </location>
</feature>
<evidence type="ECO:0000256" key="1">
    <source>
        <dbReference type="ARBA" id="ARBA00004193"/>
    </source>
</evidence>
<dbReference type="AlphaFoldDB" id="A0A811KNM3"/>
<evidence type="ECO:0000256" key="10">
    <source>
        <dbReference type="SAM" id="MobiDB-lite"/>
    </source>
</evidence>
<dbReference type="Pfam" id="PF00071">
    <property type="entry name" value="Ras"/>
    <property type="match status" value="1"/>
</dbReference>
<reference evidence="11" key="1">
    <citation type="submission" date="2020-09" db="EMBL/GenBank/DDBJ databases">
        <authorList>
            <person name="Kikuchi T."/>
        </authorList>
    </citation>
    <scope>NUCLEOTIDE SEQUENCE</scope>
    <source>
        <strain evidence="11">Ka4C1</strain>
    </source>
</reference>
<dbReference type="GO" id="GO:0007165">
    <property type="term" value="P:signal transduction"/>
    <property type="evidence" value="ECO:0007669"/>
    <property type="project" value="InterPro"/>
</dbReference>
<dbReference type="PROSITE" id="PS51419">
    <property type="entry name" value="RAB"/>
    <property type="match status" value="1"/>
</dbReference>
<comment type="similarity">
    <text evidence="2">Belongs to the small GTPase superfamily. Ras family.</text>
</comment>
<keyword evidence="9" id="KW-0636">Prenylation</keyword>
<dbReference type="EMBL" id="CAJFCV020000002">
    <property type="protein sequence ID" value="CAG9102481.1"/>
    <property type="molecule type" value="Genomic_DNA"/>
</dbReference>
<feature type="region of interest" description="Disordered" evidence="10">
    <location>
        <begin position="58"/>
        <end position="84"/>
    </location>
</feature>
<evidence type="ECO:0000256" key="4">
    <source>
        <dbReference type="ARBA" id="ARBA00022481"/>
    </source>
</evidence>
<dbReference type="SMART" id="SM00174">
    <property type="entry name" value="RHO"/>
    <property type="match status" value="1"/>
</dbReference>
<dbReference type="GO" id="GO:0003924">
    <property type="term" value="F:GTPase activity"/>
    <property type="evidence" value="ECO:0007669"/>
    <property type="project" value="InterPro"/>
</dbReference>
<evidence type="ECO:0000256" key="6">
    <source>
        <dbReference type="ARBA" id="ARBA00023134"/>
    </source>
</evidence>
<evidence type="ECO:0000256" key="5">
    <source>
        <dbReference type="ARBA" id="ARBA00022741"/>
    </source>
</evidence>
<dbReference type="PROSITE" id="PS51420">
    <property type="entry name" value="RHO"/>
    <property type="match status" value="1"/>
</dbReference>
<evidence type="ECO:0000256" key="2">
    <source>
        <dbReference type="ARBA" id="ARBA00008344"/>
    </source>
</evidence>